<evidence type="ECO:0000313" key="2">
    <source>
        <dbReference type="Proteomes" id="UP000235786"/>
    </source>
</evidence>
<accession>A0A2J6QZM4</accession>
<reference evidence="1 2" key="1">
    <citation type="submission" date="2016-04" db="EMBL/GenBank/DDBJ databases">
        <title>A degradative enzymes factory behind the ericoid mycorrhizal symbiosis.</title>
        <authorList>
            <consortium name="DOE Joint Genome Institute"/>
            <person name="Martino E."/>
            <person name="Morin E."/>
            <person name="Grelet G."/>
            <person name="Kuo A."/>
            <person name="Kohler A."/>
            <person name="Daghino S."/>
            <person name="Barry K."/>
            <person name="Choi C."/>
            <person name="Cichocki N."/>
            <person name="Clum A."/>
            <person name="Copeland A."/>
            <person name="Hainaut M."/>
            <person name="Haridas S."/>
            <person name="Labutti K."/>
            <person name="Lindquist E."/>
            <person name="Lipzen A."/>
            <person name="Khouja H.-R."/>
            <person name="Murat C."/>
            <person name="Ohm R."/>
            <person name="Olson A."/>
            <person name="Spatafora J."/>
            <person name="Veneault-Fourrey C."/>
            <person name="Henrissat B."/>
            <person name="Grigoriev I."/>
            <person name="Martin F."/>
            <person name="Perotto S."/>
        </authorList>
    </citation>
    <scope>NUCLEOTIDE SEQUENCE [LARGE SCALE GENOMIC DNA]</scope>
    <source>
        <strain evidence="1 2">F</strain>
    </source>
</reference>
<protein>
    <submittedName>
        <fullName evidence="1">Uncharacterized protein</fullName>
    </submittedName>
</protein>
<sequence>MKLFSSQRMRSFAWGFRNTFYPTPTIAFFNLSIWSHFVIWNVGNYQERKAALEPHEIEVFIEEGAIKDGITLLKSAGIEKERIQRCMECMGAGVGFEECARREGVAVFSKRRL</sequence>
<dbReference type="EMBL" id="KZ613961">
    <property type="protein sequence ID" value="PMD31726.1"/>
    <property type="molecule type" value="Genomic_DNA"/>
</dbReference>
<name>A0A2J6QZM4_HYAVF</name>
<dbReference type="Proteomes" id="UP000235786">
    <property type="component" value="Unassembled WGS sequence"/>
</dbReference>
<organism evidence="1 2">
    <name type="scientific">Hyaloscypha variabilis (strain UAMH 11265 / GT02V1 / F)</name>
    <name type="common">Meliniomyces variabilis</name>
    <dbReference type="NCBI Taxonomy" id="1149755"/>
    <lineage>
        <taxon>Eukaryota</taxon>
        <taxon>Fungi</taxon>
        <taxon>Dikarya</taxon>
        <taxon>Ascomycota</taxon>
        <taxon>Pezizomycotina</taxon>
        <taxon>Leotiomycetes</taxon>
        <taxon>Helotiales</taxon>
        <taxon>Hyaloscyphaceae</taxon>
        <taxon>Hyaloscypha</taxon>
        <taxon>Hyaloscypha variabilis</taxon>
    </lineage>
</organism>
<keyword evidence="2" id="KW-1185">Reference proteome</keyword>
<dbReference type="AlphaFoldDB" id="A0A2J6QZM4"/>
<dbReference type="OrthoDB" id="10357931at2759"/>
<evidence type="ECO:0000313" key="1">
    <source>
        <dbReference type="EMBL" id="PMD31726.1"/>
    </source>
</evidence>
<proteinExistence type="predicted"/>
<gene>
    <name evidence="1" type="ORF">L207DRAFT_640554</name>
</gene>